<organism evidence="1 2">
    <name type="scientific">Gimesia alba</name>
    <dbReference type="NCBI Taxonomy" id="2527973"/>
    <lineage>
        <taxon>Bacteria</taxon>
        <taxon>Pseudomonadati</taxon>
        <taxon>Planctomycetota</taxon>
        <taxon>Planctomycetia</taxon>
        <taxon>Planctomycetales</taxon>
        <taxon>Planctomycetaceae</taxon>
        <taxon>Gimesia</taxon>
    </lineage>
</organism>
<evidence type="ECO:0000313" key="2">
    <source>
        <dbReference type="Proteomes" id="UP000317171"/>
    </source>
</evidence>
<reference evidence="1 2" key="1">
    <citation type="submission" date="2019-02" db="EMBL/GenBank/DDBJ databases">
        <title>Deep-cultivation of Planctomycetes and their phenomic and genomic characterization uncovers novel biology.</title>
        <authorList>
            <person name="Wiegand S."/>
            <person name="Jogler M."/>
            <person name="Boedeker C."/>
            <person name="Pinto D."/>
            <person name="Vollmers J."/>
            <person name="Rivas-Marin E."/>
            <person name="Kohn T."/>
            <person name="Peeters S.H."/>
            <person name="Heuer A."/>
            <person name="Rast P."/>
            <person name="Oberbeckmann S."/>
            <person name="Bunk B."/>
            <person name="Jeske O."/>
            <person name="Meyerdierks A."/>
            <person name="Storesund J.E."/>
            <person name="Kallscheuer N."/>
            <person name="Luecker S."/>
            <person name="Lage O.M."/>
            <person name="Pohl T."/>
            <person name="Merkel B.J."/>
            <person name="Hornburger P."/>
            <person name="Mueller R.-W."/>
            <person name="Bruemmer F."/>
            <person name="Labrenz M."/>
            <person name="Spormann A.M."/>
            <person name="Op den Camp H."/>
            <person name="Overmann J."/>
            <person name="Amann R."/>
            <person name="Jetten M.S.M."/>
            <person name="Mascher T."/>
            <person name="Medema M.H."/>
            <person name="Devos D.P."/>
            <person name="Kaster A.-K."/>
            <person name="Ovreas L."/>
            <person name="Rohde M."/>
            <person name="Galperin M.Y."/>
            <person name="Jogler C."/>
        </authorList>
    </citation>
    <scope>NUCLEOTIDE SEQUENCE [LARGE SCALE GENOMIC DNA]</scope>
    <source>
        <strain evidence="1 2">Pan241w</strain>
    </source>
</reference>
<name>A0A517RPE9_9PLAN</name>
<dbReference type="KEGG" id="gaz:Pan241w_58880"/>
<dbReference type="Proteomes" id="UP000317171">
    <property type="component" value="Chromosome"/>
</dbReference>
<protein>
    <submittedName>
        <fullName evidence="1">Uncharacterized protein</fullName>
    </submittedName>
</protein>
<evidence type="ECO:0000313" key="1">
    <source>
        <dbReference type="EMBL" id="QDT45760.1"/>
    </source>
</evidence>
<gene>
    <name evidence="1" type="ORF">Pan241w_58880</name>
</gene>
<keyword evidence="2" id="KW-1185">Reference proteome</keyword>
<dbReference type="AlphaFoldDB" id="A0A517RPE9"/>
<proteinExistence type="predicted"/>
<dbReference type="EMBL" id="CP036269">
    <property type="protein sequence ID" value="QDT45760.1"/>
    <property type="molecule type" value="Genomic_DNA"/>
</dbReference>
<sequence>MTGFHKDRYYPRLVEIAEILETPTEVMRILYCVKQPYGEQGEFVATTLAQLAIDRHFEL</sequence>
<accession>A0A517RPE9</accession>